<evidence type="ECO:0000313" key="1">
    <source>
        <dbReference type="EMBL" id="AOV58036.1"/>
    </source>
</evidence>
<evidence type="ECO:0000313" key="2">
    <source>
        <dbReference type="Proteomes" id="UP000241494"/>
    </source>
</evidence>
<protein>
    <submittedName>
        <fullName evidence="1">Uncharacterized protein</fullName>
    </submittedName>
</protein>
<name>A0A1D8KHC4_9CAUD</name>
<sequence>MINQNYQIYDLSTSIGRHVALRGVPMIYIRAYGWNNTDDVAKINESREIYKGILPLDLWTQMDLSEYNLIELESLDGVVDFLEDSFPESQATCTEPSQYIFYALYNDLGQIIESNE</sequence>
<organism evidence="1 2">
    <name type="scientific">Synechococcus phage S-CAM1</name>
    <dbReference type="NCBI Taxonomy" id="754037"/>
    <lineage>
        <taxon>Viruses</taxon>
        <taxon>Duplodnaviria</taxon>
        <taxon>Heunggongvirae</taxon>
        <taxon>Uroviricota</taxon>
        <taxon>Caudoviricetes</taxon>
        <taxon>Pantevenvirales</taxon>
        <taxon>Kyanoviridae</taxon>
        <taxon>Anaposvirus</taxon>
        <taxon>Anaposvirus socalone</taxon>
    </lineage>
</organism>
<proteinExistence type="predicted"/>
<gene>
    <name evidence="1" type="ORF">S170810_031</name>
</gene>
<dbReference type="EMBL" id="KU686195">
    <property type="protein sequence ID" value="AOV58036.1"/>
    <property type="molecule type" value="Genomic_DNA"/>
</dbReference>
<accession>A0A1D8KHC4</accession>
<reference evidence="1 2" key="1">
    <citation type="journal article" date="2016" name="Virology">
        <title>The genomic content and context of auxiliary metabolic genes in marine cyanomyoviruses.</title>
        <authorList>
            <person name="Crummett L.T."/>
            <person name="Puxty R.J."/>
            <person name="Weihe C."/>
            <person name="Marston M.F."/>
            <person name="Martiny J.B."/>
        </authorList>
    </citation>
    <scope>NUCLEOTIDE SEQUENCE [LARGE SCALE GENOMIC DNA]</scope>
    <source>
        <strain evidence="1">0810SB17</strain>
    </source>
</reference>
<dbReference type="Proteomes" id="UP000241494">
    <property type="component" value="Segment"/>
</dbReference>